<gene>
    <name evidence="1" type="primary">PARPA_14342.1 scaffold 50072</name>
</gene>
<dbReference type="OrthoDB" id="2212125at2759"/>
<name>A0A0B7NN47_9FUNG</name>
<protein>
    <submittedName>
        <fullName evidence="1">Uncharacterized protein</fullName>
    </submittedName>
</protein>
<dbReference type="EMBL" id="LN734204">
    <property type="protein sequence ID" value="CEP20021.1"/>
    <property type="molecule type" value="Genomic_DNA"/>
</dbReference>
<proteinExistence type="predicted"/>
<reference evidence="1 2" key="1">
    <citation type="submission" date="2014-09" db="EMBL/GenBank/DDBJ databases">
        <authorList>
            <person name="Ellenberger Sabrina"/>
        </authorList>
    </citation>
    <scope>NUCLEOTIDE SEQUENCE [LARGE SCALE GENOMIC DNA]</scope>
    <source>
        <strain evidence="1 2">CBS 412.66</strain>
    </source>
</reference>
<sequence>MKRIPAVWILVGTICIYARKYISGDSKQKFTERVKGDPYISPKKMTTGISSNTGRITEAARKIDPILSNQDRVKCELNVARSALGIHKSSDFLGEFQNILREHEGYIT</sequence>
<evidence type="ECO:0000313" key="2">
    <source>
        <dbReference type="Proteomes" id="UP000054107"/>
    </source>
</evidence>
<dbReference type="AlphaFoldDB" id="A0A0B7NN47"/>
<organism evidence="1 2">
    <name type="scientific">Parasitella parasitica</name>
    <dbReference type="NCBI Taxonomy" id="35722"/>
    <lineage>
        <taxon>Eukaryota</taxon>
        <taxon>Fungi</taxon>
        <taxon>Fungi incertae sedis</taxon>
        <taxon>Mucoromycota</taxon>
        <taxon>Mucoromycotina</taxon>
        <taxon>Mucoromycetes</taxon>
        <taxon>Mucorales</taxon>
        <taxon>Mucorineae</taxon>
        <taxon>Mucoraceae</taxon>
        <taxon>Parasitella</taxon>
    </lineage>
</organism>
<accession>A0A0B7NN47</accession>
<keyword evidence="2" id="KW-1185">Reference proteome</keyword>
<dbReference type="Proteomes" id="UP000054107">
    <property type="component" value="Unassembled WGS sequence"/>
</dbReference>
<evidence type="ECO:0000313" key="1">
    <source>
        <dbReference type="EMBL" id="CEP20021.1"/>
    </source>
</evidence>